<dbReference type="SUPFAM" id="SSF53271">
    <property type="entry name" value="PRTase-like"/>
    <property type="match status" value="1"/>
</dbReference>
<dbReference type="InterPro" id="IPR029057">
    <property type="entry name" value="PRTase-like"/>
</dbReference>
<reference evidence="2 3" key="1">
    <citation type="submission" date="2024-09" db="EMBL/GenBank/DDBJ databases">
        <authorList>
            <person name="Pan X."/>
        </authorList>
    </citation>
    <scope>NUCLEOTIDE SEQUENCE [LARGE SCALE GENOMIC DNA]</scope>
    <source>
        <strain evidence="2 3">B2969</strain>
    </source>
</reference>
<keyword evidence="2" id="KW-0808">Transferase</keyword>
<proteinExistence type="predicted"/>
<dbReference type="GO" id="GO:0016757">
    <property type="term" value="F:glycosyltransferase activity"/>
    <property type="evidence" value="ECO:0007669"/>
    <property type="project" value="UniProtKB-KW"/>
</dbReference>
<dbReference type="EMBL" id="JBIQWL010000002">
    <property type="protein sequence ID" value="MFH8249790.1"/>
    <property type="molecule type" value="Genomic_DNA"/>
</dbReference>
<keyword evidence="3" id="KW-1185">Reference proteome</keyword>
<dbReference type="Gene3D" id="3.40.50.2020">
    <property type="match status" value="1"/>
</dbReference>
<accession>A0ABW7Q4M0</accession>
<gene>
    <name evidence="2" type="ORF">ACH3VR_05400</name>
</gene>
<dbReference type="Pfam" id="PF00156">
    <property type="entry name" value="Pribosyltran"/>
    <property type="match status" value="1"/>
</dbReference>
<name>A0ABW7Q4M0_9MICO</name>
<dbReference type="RefSeq" id="WP_396639745.1">
    <property type="nucleotide sequence ID" value="NZ_JBIQWL010000002.1"/>
</dbReference>
<dbReference type="Gene3D" id="3.30.1310.20">
    <property type="entry name" value="PRTase-like"/>
    <property type="match status" value="1"/>
</dbReference>
<dbReference type="Proteomes" id="UP001610861">
    <property type="component" value="Unassembled WGS sequence"/>
</dbReference>
<protein>
    <submittedName>
        <fullName evidence="2">Phosphoribosyltransferase</fullName>
    </submittedName>
</protein>
<dbReference type="InterPro" id="IPR000836">
    <property type="entry name" value="PRTase_dom"/>
</dbReference>
<evidence type="ECO:0000313" key="2">
    <source>
        <dbReference type="EMBL" id="MFH8249790.1"/>
    </source>
</evidence>
<feature type="domain" description="Phosphoribosyltransferase" evidence="1">
    <location>
        <begin position="7"/>
        <end position="171"/>
    </location>
</feature>
<organism evidence="2 3">
    <name type="scientific">Microbacterium alkaliflavum</name>
    <dbReference type="NCBI Taxonomy" id="3248839"/>
    <lineage>
        <taxon>Bacteria</taxon>
        <taxon>Bacillati</taxon>
        <taxon>Actinomycetota</taxon>
        <taxon>Actinomycetes</taxon>
        <taxon>Micrococcales</taxon>
        <taxon>Microbacteriaceae</taxon>
        <taxon>Microbacterium</taxon>
    </lineage>
</organism>
<evidence type="ECO:0000313" key="3">
    <source>
        <dbReference type="Proteomes" id="UP001610861"/>
    </source>
</evidence>
<evidence type="ECO:0000259" key="1">
    <source>
        <dbReference type="Pfam" id="PF00156"/>
    </source>
</evidence>
<sequence length="208" mass="22181">MAIFPDRVAAGRELAAALEHHRGADAVVLGIPRGGVVVAAEVARALALPLGVAVVRKLGAPSREEFAVGAIADGVRVVDPAATRLHGVTPEELAAVEASERVELERRNRLFAETPLEVEGRTAIIVDDGIATGATATAACRAQRGRGAARIVLAAPVAPLRWLPEDTVVDEFVCPHREREFWAVGQFYDDFTQTSDEEVARLLARDLP</sequence>
<keyword evidence="2" id="KW-0328">Glycosyltransferase</keyword>
<comment type="caution">
    <text evidence="2">The sequence shown here is derived from an EMBL/GenBank/DDBJ whole genome shotgun (WGS) entry which is preliminary data.</text>
</comment>